<dbReference type="InterPro" id="IPR000649">
    <property type="entry name" value="IF-2B-related"/>
</dbReference>
<organism evidence="3 4">
    <name type="scientific">Ruminiclostridium sufflavum DSM 19573</name>
    <dbReference type="NCBI Taxonomy" id="1121337"/>
    <lineage>
        <taxon>Bacteria</taxon>
        <taxon>Bacillati</taxon>
        <taxon>Bacillota</taxon>
        <taxon>Clostridia</taxon>
        <taxon>Eubacteriales</taxon>
        <taxon>Oscillospiraceae</taxon>
        <taxon>Ruminiclostridium</taxon>
    </lineage>
</organism>
<evidence type="ECO:0000256" key="1">
    <source>
        <dbReference type="ARBA" id="ARBA00009117"/>
    </source>
</evidence>
<dbReference type="SUPFAM" id="SSF100950">
    <property type="entry name" value="NagB/RpiA/CoA transferase-like"/>
    <property type="match status" value="1"/>
</dbReference>
<keyword evidence="4" id="KW-1185">Reference proteome</keyword>
<feature type="coiled-coil region" evidence="2">
    <location>
        <begin position="104"/>
        <end position="131"/>
    </location>
</feature>
<dbReference type="Proteomes" id="UP000248132">
    <property type="component" value="Unassembled WGS sequence"/>
</dbReference>
<dbReference type="InterPro" id="IPR037171">
    <property type="entry name" value="NagB/RpiA_transferase-like"/>
</dbReference>
<comment type="caution">
    <text evidence="3">The sequence shown here is derived from an EMBL/GenBank/DDBJ whole genome shotgun (WGS) entry which is preliminary data.</text>
</comment>
<accession>A0A318XKH0</accession>
<dbReference type="OrthoDB" id="9803436at2"/>
<dbReference type="PANTHER" id="PTHR43475:SF1">
    <property type="entry name" value="METHYLTHIORIBOSE-1-PHOSPHATE ISOMERASE"/>
    <property type="match status" value="1"/>
</dbReference>
<keyword evidence="3" id="KW-0413">Isomerase</keyword>
<protein>
    <submittedName>
        <fullName evidence="3">Ribose 1,5-bisphosphate isomerase</fullName>
    </submittedName>
</protein>
<evidence type="ECO:0000313" key="4">
    <source>
        <dbReference type="Proteomes" id="UP000248132"/>
    </source>
</evidence>
<dbReference type="RefSeq" id="WP_110461678.1">
    <property type="nucleotide sequence ID" value="NZ_QKMR01000008.1"/>
</dbReference>
<name>A0A318XKH0_9FIRM</name>
<dbReference type="GO" id="GO:0019509">
    <property type="term" value="P:L-methionine salvage from methylthioadenosine"/>
    <property type="evidence" value="ECO:0007669"/>
    <property type="project" value="TreeGrafter"/>
</dbReference>
<dbReference type="EMBL" id="QKMR01000008">
    <property type="protein sequence ID" value="PYG87925.1"/>
    <property type="molecule type" value="Genomic_DNA"/>
</dbReference>
<dbReference type="Gene3D" id="3.40.50.10470">
    <property type="entry name" value="Translation initiation factor eif-2b, domain 2"/>
    <property type="match status" value="1"/>
</dbReference>
<evidence type="ECO:0000313" key="3">
    <source>
        <dbReference type="EMBL" id="PYG87925.1"/>
    </source>
</evidence>
<evidence type="ECO:0000256" key="2">
    <source>
        <dbReference type="SAM" id="Coils"/>
    </source>
</evidence>
<sequence>MREGICSVRNVLPDRVRELFDSIVEQRVLGASKHIAMIGDMIEAIAVQGRDEKKSAKVIVEDIKKVAKFFMATRGEASQAVSNAILIMLHEIDKNADLDIETAVDKILETKNNYLQESKEATEKLIEYAAELAKDMEKIFVFDYSSTVESFLTALAESGKKHTVYIAESRSIDGGLPFVIPCQKAGYAIKYIPDVSIMYYLKECDAAFMGAETFFPDGTGFNTIGSDIVGLVCYQYNIPLYFLTPFIKLDFRPAFGHKKALVINDMGKKLTKDWKQEIDTGKIDFLTPELVGVEAKYIKGYVTEKGIIPSNQMYEISFAYSNNLKGDIL</sequence>
<gene>
    <name evidence="3" type="ORF">LY28_01635</name>
</gene>
<dbReference type="InterPro" id="IPR042529">
    <property type="entry name" value="IF_2B-like_C"/>
</dbReference>
<dbReference type="PANTHER" id="PTHR43475">
    <property type="entry name" value="METHYLTHIORIBOSE-1-PHOSPHATE ISOMERASE"/>
    <property type="match status" value="1"/>
</dbReference>
<proteinExistence type="inferred from homology"/>
<dbReference type="GO" id="GO:0046523">
    <property type="term" value="F:S-methyl-5-thioribose-1-phosphate isomerase activity"/>
    <property type="evidence" value="ECO:0007669"/>
    <property type="project" value="TreeGrafter"/>
</dbReference>
<dbReference type="Pfam" id="PF01008">
    <property type="entry name" value="IF-2B"/>
    <property type="match status" value="1"/>
</dbReference>
<dbReference type="AlphaFoldDB" id="A0A318XKH0"/>
<reference evidence="3 4" key="1">
    <citation type="submission" date="2018-06" db="EMBL/GenBank/DDBJ databases">
        <title>Genomic Encyclopedia of Type Strains, Phase I: the one thousand microbial genomes (KMG-I) project.</title>
        <authorList>
            <person name="Kyrpides N."/>
        </authorList>
    </citation>
    <scope>NUCLEOTIDE SEQUENCE [LARGE SCALE GENOMIC DNA]</scope>
    <source>
        <strain evidence="3 4">DSM 19573</strain>
    </source>
</reference>
<comment type="similarity">
    <text evidence="1">Belongs to the eIF-2B alpha/beta/delta subunits family. MtnA subfamily.</text>
</comment>
<keyword evidence="2" id="KW-0175">Coiled coil</keyword>